<comment type="caution">
    <text evidence="4">The sequence shown here is derived from an EMBL/GenBank/DDBJ whole genome shotgun (WGS) entry which is preliminary data.</text>
</comment>
<dbReference type="GO" id="GO:0005783">
    <property type="term" value="C:endoplasmic reticulum"/>
    <property type="evidence" value="ECO:0007669"/>
    <property type="project" value="TreeGrafter"/>
</dbReference>
<dbReference type="PANTHER" id="PTHR23322">
    <property type="entry name" value="FAS-ASSOCIATED PROTEIN"/>
    <property type="match status" value="1"/>
</dbReference>
<feature type="domain" description="UBX" evidence="3">
    <location>
        <begin position="456"/>
        <end position="546"/>
    </location>
</feature>
<dbReference type="InterPro" id="IPR001012">
    <property type="entry name" value="UBX_dom"/>
</dbReference>
<dbReference type="SUPFAM" id="SSF52833">
    <property type="entry name" value="Thioredoxin-like"/>
    <property type="match status" value="1"/>
</dbReference>
<dbReference type="InterPro" id="IPR050730">
    <property type="entry name" value="UBX_domain-protein"/>
</dbReference>
<dbReference type="Gene3D" id="3.10.20.90">
    <property type="entry name" value="Phosphatidylinositol 3-kinase Catalytic Subunit, Chain A, domain 1"/>
    <property type="match status" value="1"/>
</dbReference>
<feature type="region of interest" description="Disordered" evidence="2">
    <location>
        <begin position="573"/>
        <end position="611"/>
    </location>
</feature>
<feature type="region of interest" description="Disordered" evidence="2">
    <location>
        <begin position="401"/>
        <end position="435"/>
    </location>
</feature>
<evidence type="ECO:0000313" key="4">
    <source>
        <dbReference type="EMBL" id="TEB21780.1"/>
    </source>
</evidence>
<reference evidence="4 5" key="1">
    <citation type="journal article" date="2019" name="Nat. Ecol. Evol.">
        <title>Megaphylogeny resolves global patterns of mushroom evolution.</title>
        <authorList>
            <person name="Varga T."/>
            <person name="Krizsan K."/>
            <person name="Foldi C."/>
            <person name="Dima B."/>
            <person name="Sanchez-Garcia M."/>
            <person name="Sanchez-Ramirez S."/>
            <person name="Szollosi G.J."/>
            <person name="Szarkandi J.G."/>
            <person name="Papp V."/>
            <person name="Albert L."/>
            <person name="Andreopoulos W."/>
            <person name="Angelini C."/>
            <person name="Antonin V."/>
            <person name="Barry K.W."/>
            <person name="Bougher N.L."/>
            <person name="Buchanan P."/>
            <person name="Buyck B."/>
            <person name="Bense V."/>
            <person name="Catcheside P."/>
            <person name="Chovatia M."/>
            <person name="Cooper J."/>
            <person name="Damon W."/>
            <person name="Desjardin D."/>
            <person name="Finy P."/>
            <person name="Geml J."/>
            <person name="Haridas S."/>
            <person name="Hughes K."/>
            <person name="Justo A."/>
            <person name="Karasinski D."/>
            <person name="Kautmanova I."/>
            <person name="Kiss B."/>
            <person name="Kocsube S."/>
            <person name="Kotiranta H."/>
            <person name="LaButti K.M."/>
            <person name="Lechner B.E."/>
            <person name="Liimatainen K."/>
            <person name="Lipzen A."/>
            <person name="Lukacs Z."/>
            <person name="Mihaltcheva S."/>
            <person name="Morgado L.N."/>
            <person name="Niskanen T."/>
            <person name="Noordeloos M.E."/>
            <person name="Ohm R.A."/>
            <person name="Ortiz-Santana B."/>
            <person name="Ovrebo C."/>
            <person name="Racz N."/>
            <person name="Riley R."/>
            <person name="Savchenko A."/>
            <person name="Shiryaev A."/>
            <person name="Soop K."/>
            <person name="Spirin V."/>
            <person name="Szebenyi C."/>
            <person name="Tomsovsky M."/>
            <person name="Tulloss R.E."/>
            <person name="Uehling J."/>
            <person name="Grigoriev I.V."/>
            <person name="Vagvolgyi C."/>
            <person name="Papp T."/>
            <person name="Martin F.M."/>
            <person name="Miettinen O."/>
            <person name="Hibbett D.S."/>
            <person name="Nagy L.G."/>
        </authorList>
    </citation>
    <scope>NUCLEOTIDE SEQUENCE [LARGE SCALE GENOMIC DNA]</scope>
    <source>
        <strain evidence="4 5">FP101781</strain>
    </source>
</reference>
<dbReference type="InterPro" id="IPR006577">
    <property type="entry name" value="UAS"/>
</dbReference>
<accession>A0A4Y7SIQ8</accession>
<dbReference type="AlphaFoldDB" id="A0A4Y7SIQ8"/>
<feature type="region of interest" description="Disordered" evidence="2">
    <location>
        <begin position="176"/>
        <end position="202"/>
    </location>
</feature>
<dbReference type="GO" id="GO:0036503">
    <property type="term" value="P:ERAD pathway"/>
    <property type="evidence" value="ECO:0007669"/>
    <property type="project" value="TreeGrafter"/>
</dbReference>
<feature type="region of interest" description="Disordered" evidence="2">
    <location>
        <begin position="499"/>
        <end position="526"/>
    </location>
</feature>
<sequence>MDAHLTDLQRSALESLLEVTGGECERDVAMSMLESVDWDVQKATEMIFDHPPPPRRPRSPPRTTHVHTSFEELEIDDDDQEPLLRPDRERGGRPVRGEAAPFLPYITRPLISILSLPFSLLSSLLRFVFGILRIPFPRFTGLTFISPLRRPPTREWSPERWLRELEEETGAVSLGRLKAQGKGATSSTEAGPSGSGLTSRGTGGLIIDGTQLDESKTYLPDFLLTTYEAALRETQRTSSILAVFLLSEEHDDTPTFKRDVLTNSALLTTLSTHAILTWAAPTSSREGWSAAQKLGATSFPFVAFIALQPPRTSTSHSSHSSTPVLTVLSRHQGSSATTVEKLTSHIDDQVIPRVSTYLNRLKGQQRAREMERELRAQQDLAFAEAARKDRERIEARALEERRKADERRRLEVEAREAEEQRKQEEEEEKRKEAERMEWRRWTRHTFVSSPQGMGKPSGQGLRIAVRLPTGTRLIHTFPANATMTDLYAFVDASLIPASLDPSSDPPSPPLNTPGSSSPSEILEEEVEDYPSPDEYWLFTLASSFPRVSLPWRPAAPLADVHEIKGGGQVVVEMVSNSRPESRVSRKSLESSGGEGDDDDSDDYKTESEDEE</sequence>
<gene>
    <name evidence="4" type="ORF">FA13DRAFT_1741606</name>
</gene>
<feature type="compositionally biased region" description="Basic and acidic residues" evidence="2">
    <location>
        <begin position="579"/>
        <end position="588"/>
    </location>
</feature>
<feature type="compositionally biased region" description="Basic and acidic residues" evidence="2">
    <location>
        <begin position="602"/>
        <end position="611"/>
    </location>
</feature>
<evidence type="ECO:0000259" key="3">
    <source>
        <dbReference type="PROSITE" id="PS50033"/>
    </source>
</evidence>
<dbReference type="GO" id="GO:0043130">
    <property type="term" value="F:ubiquitin binding"/>
    <property type="evidence" value="ECO:0007669"/>
    <property type="project" value="TreeGrafter"/>
</dbReference>
<protein>
    <recommendedName>
        <fullName evidence="3">UBX domain-containing protein</fullName>
    </recommendedName>
</protein>
<dbReference type="SMART" id="SM00166">
    <property type="entry name" value="UBX"/>
    <property type="match status" value="1"/>
</dbReference>
<name>A0A4Y7SIQ8_COPMI</name>
<feature type="region of interest" description="Disordered" evidence="2">
    <location>
        <begin position="76"/>
        <end position="95"/>
    </location>
</feature>
<proteinExistence type="predicted"/>
<dbReference type="EMBL" id="QPFP01000103">
    <property type="protein sequence ID" value="TEB21780.1"/>
    <property type="molecule type" value="Genomic_DNA"/>
</dbReference>
<dbReference type="Pfam" id="PF00789">
    <property type="entry name" value="UBX"/>
    <property type="match status" value="1"/>
</dbReference>
<evidence type="ECO:0000256" key="1">
    <source>
        <dbReference type="ARBA" id="ARBA00023054"/>
    </source>
</evidence>
<dbReference type="InterPro" id="IPR036249">
    <property type="entry name" value="Thioredoxin-like_sf"/>
</dbReference>
<evidence type="ECO:0000256" key="2">
    <source>
        <dbReference type="SAM" id="MobiDB-lite"/>
    </source>
</evidence>
<dbReference type="Gene3D" id="3.40.30.10">
    <property type="entry name" value="Glutaredoxin"/>
    <property type="match status" value="1"/>
</dbReference>
<organism evidence="4 5">
    <name type="scientific">Coprinellus micaceus</name>
    <name type="common">Glistening ink-cap mushroom</name>
    <name type="synonym">Coprinus micaceus</name>
    <dbReference type="NCBI Taxonomy" id="71717"/>
    <lineage>
        <taxon>Eukaryota</taxon>
        <taxon>Fungi</taxon>
        <taxon>Dikarya</taxon>
        <taxon>Basidiomycota</taxon>
        <taxon>Agaricomycotina</taxon>
        <taxon>Agaricomycetes</taxon>
        <taxon>Agaricomycetidae</taxon>
        <taxon>Agaricales</taxon>
        <taxon>Agaricineae</taxon>
        <taxon>Psathyrellaceae</taxon>
        <taxon>Coprinellus</taxon>
    </lineage>
</organism>
<dbReference type="CDD" id="cd01767">
    <property type="entry name" value="UBX"/>
    <property type="match status" value="1"/>
</dbReference>
<dbReference type="SMART" id="SM00594">
    <property type="entry name" value="UAS"/>
    <property type="match status" value="1"/>
</dbReference>
<dbReference type="PROSITE" id="PS50033">
    <property type="entry name" value="UBX"/>
    <property type="match status" value="1"/>
</dbReference>
<keyword evidence="1" id="KW-0175">Coiled coil</keyword>
<keyword evidence="5" id="KW-1185">Reference proteome</keyword>
<dbReference type="SUPFAM" id="SSF54236">
    <property type="entry name" value="Ubiquitin-like"/>
    <property type="match status" value="1"/>
</dbReference>
<dbReference type="InterPro" id="IPR029071">
    <property type="entry name" value="Ubiquitin-like_domsf"/>
</dbReference>
<feature type="region of interest" description="Disordered" evidence="2">
    <location>
        <begin position="47"/>
        <end position="66"/>
    </location>
</feature>
<dbReference type="OrthoDB" id="1026733at2759"/>
<feature type="compositionally biased region" description="Low complexity" evidence="2">
    <location>
        <begin position="191"/>
        <end position="200"/>
    </location>
</feature>
<dbReference type="PANTHER" id="PTHR23322:SF1">
    <property type="entry name" value="FAS-ASSOCIATED FACTOR 2"/>
    <property type="match status" value="1"/>
</dbReference>
<dbReference type="Pfam" id="PF14555">
    <property type="entry name" value="UBA_4"/>
    <property type="match status" value="1"/>
</dbReference>
<evidence type="ECO:0000313" key="5">
    <source>
        <dbReference type="Proteomes" id="UP000298030"/>
    </source>
</evidence>
<dbReference type="CDD" id="cd14273">
    <property type="entry name" value="UBA_TAP-C_like"/>
    <property type="match status" value="1"/>
</dbReference>
<feature type="compositionally biased region" description="Basic and acidic residues" evidence="2">
    <location>
        <begin position="82"/>
        <end position="95"/>
    </location>
</feature>
<dbReference type="Proteomes" id="UP000298030">
    <property type="component" value="Unassembled WGS sequence"/>
</dbReference>
<dbReference type="STRING" id="71717.A0A4Y7SIQ8"/>